<gene>
    <name evidence="2" type="ORF">Pfra01_000481700</name>
</gene>
<dbReference type="Proteomes" id="UP001165121">
    <property type="component" value="Unassembled WGS sequence"/>
</dbReference>
<keyword evidence="3" id="KW-1185">Reference proteome</keyword>
<reference evidence="2" key="1">
    <citation type="submission" date="2023-04" db="EMBL/GenBank/DDBJ databases">
        <title>Phytophthora fragariaefolia NBRC 109709.</title>
        <authorList>
            <person name="Ichikawa N."/>
            <person name="Sato H."/>
            <person name="Tonouchi N."/>
        </authorList>
    </citation>
    <scope>NUCLEOTIDE SEQUENCE</scope>
    <source>
        <strain evidence="2">NBRC 109709</strain>
    </source>
</reference>
<comment type="caution">
    <text evidence="2">The sequence shown here is derived from an EMBL/GenBank/DDBJ whole genome shotgun (WGS) entry which is preliminary data.</text>
</comment>
<dbReference type="AlphaFoldDB" id="A0A9W6U4Z1"/>
<evidence type="ECO:0000313" key="3">
    <source>
        <dbReference type="Proteomes" id="UP001165121"/>
    </source>
</evidence>
<evidence type="ECO:0000256" key="1">
    <source>
        <dbReference type="SAM" id="MobiDB-lite"/>
    </source>
</evidence>
<dbReference type="EMBL" id="BSXT01000375">
    <property type="protein sequence ID" value="GMF26054.1"/>
    <property type="molecule type" value="Genomic_DNA"/>
</dbReference>
<protein>
    <submittedName>
        <fullName evidence="2">Unnamed protein product</fullName>
    </submittedName>
</protein>
<evidence type="ECO:0000313" key="2">
    <source>
        <dbReference type="EMBL" id="GMF26054.1"/>
    </source>
</evidence>
<accession>A0A9W6U4Z1</accession>
<organism evidence="2 3">
    <name type="scientific">Phytophthora fragariaefolia</name>
    <dbReference type="NCBI Taxonomy" id="1490495"/>
    <lineage>
        <taxon>Eukaryota</taxon>
        <taxon>Sar</taxon>
        <taxon>Stramenopiles</taxon>
        <taxon>Oomycota</taxon>
        <taxon>Peronosporomycetes</taxon>
        <taxon>Peronosporales</taxon>
        <taxon>Peronosporaceae</taxon>
        <taxon>Phytophthora</taxon>
    </lineage>
</organism>
<proteinExistence type="predicted"/>
<sequence>MLYRVLQTQLLQVTTGDFVEEVYTTCSPDTYGVYPHTDFMMIAGIFTRVANAAESGRDLDRAKAHRVSKMDADSRGVSQEAAAPMQGVLHS</sequence>
<feature type="compositionally biased region" description="Basic and acidic residues" evidence="1">
    <location>
        <begin position="57"/>
        <end position="74"/>
    </location>
</feature>
<name>A0A9W6U4Z1_9STRA</name>
<feature type="region of interest" description="Disordered" evidence="1">
    <location>
        <begin position="57"/>
        <end position="91"/>
    </location>
</feature>